<evidence type="ECO:0000256" key="1">
    <source>
        <dbReference type="ARBA" id="ARBA00009353"/>
    </source>
</evidence>
<feature type="domain" description="DUF1731" evidence="3">
    <location>
        <begin position="256"/>
        <end position="304"/>
    </location>
</feature>
<dbReference type="SUPFAM" id="SSF51735">
    <property type="entry name" value="NAD(P)-binding Rossmann-fold domains"/>
    <property type="match status" value="1"/>
</dbReference>
<evidence type="ECO:0000259" key="3">
    <source>
        <dbReference type="Pfam" id="PF08338"/>
    </source>
</evidence>
<dbReference type="InterPro" id="IPR013549">
    <property type="entry name" value="DUF1731"/>
</dbReference>
<dbReference type="PANTHER" id="PTHR11092">
    <property type="entry name" value="SUGAR NUCLEOTIDE EPIMERASE RELATED"/>
    <property type="match status" value="1"/>
</dbReference>
<keyword evidence="5" id="KW-1185">Reference proteome</keyword>
<dbReference type="InterPro" id="IPR010099">
    <property type="entry name" value="SDR39U1"/>
</dbReference>
<dbReference type="OrthoDB" id="9801773at2"/>
<dbReference type="PANTHER" id="PTHR11092:SF0">
    <property type="entry name" value="EPIMERASE FAMILY PROTEIN SDR39U1"/>
    <property type="match status" value="1"/>
</dbReference>
<dbReference type="NCBIfam" id="TIGR01777">
    <property type="entry name" value="yfcH"/>
    <property type="match status" value="1"/>
</dbReference>
<proteinExistence type="inferred from homology"/>
<dbReference type="Gene3D" id="3.40.50.720">
    <property type="entry name" value="NAD(P)-binding Rossmann-like Domain"/>
    <property type="match status" value="1"/>
</dbReference>
<comment type="caution">
    <text evidence="4">The sequence shown here is derived from an EMBL/GenBank/DDBJ whole genome shotgun (WGS) entry which is preliminary data.</text>
</comment>
<comment type="similarity">
    <text evidence="1">Belongs to the NAD(P)-dependent epimerase/dehydratase family. SDR39U1 subfamily.</text>
</comment>
<protein>
    <submittedName>
        <fullName evidence="4">TIGR01777 family protein</fullName>
    </submittedName>
</protein>
<dbReference type="InterPro" id="IPR001509">
    <property type="entry name" value="Epimerase_deHydtase"/>
</dbReference>
<dbReference type="InterPro" id="IPR036291">
    <property type="entry name" value="NAD(P)-bd_dom_sf"/>
</dbReference>
<dbReference type="EMBL" id="SAYW01000004">
    <property type="protein sequence ID" value="RWU06226.1"/>
    <property type="molecule type" value="Genomic_DNA"/>
</dbReference>
<dbReference type="Pfam" id="PF01370">
    <property type="entry name" value="Epimerase"/>
    <property type="match status" value="1"/>
</dbReference>
<organism evidence="4 5">
    <name type="scientific">Pedobacter chitinilyticus</name>
    <dbReference type="NCBI Taxonomy" id="2233776"/>
    <lineage>
        <taxon>Bacteria</taxon>
        <taxon>Pseudomonadati</taxon>
        <taxon>Bacteroidota</taxon>
        <taxon>Sphingobacteriia</taxon>
        <taxon>Sphingobacteriales</taxon>
        <taxon>Sphingobacteriaceae</taxon>
        <taxon>Pedobacter</taxon>
    </lineage>
</organism>
<dbReference type="Pfam" id="PF08338">
    <property type="entry name" value="DUF1731"/>
    <property type="match status" value="1"/>
</dbReference>
<dbReference type="Proteomes" id="UP000284120">
    <property type="component" value="Unassembled WGS sequence"/>
</dbReference>
<evidence type="ECO:0000313" key="4">
    <source>
        <dbReference type="EMBL" id="RWU06226.1"/>
    </source>
</evidence>
<accession>A0A443YR46</accession>
<dbReference type="RefSeq" id="WP_113647841.1">
    <property type="nucleotide sequence ID" value="NZ_QMHN01000004.1"/>
</dbReference>
<reference evidence="4 5" key="1">
    <citation type="submission" date="2018-06" db="EMBL/GenBank/DDBJ databases">
        <title>Pedobacter endophyticus sp. nov., an endophytic bacterium isolated from a leaf of Triticum aestivum.</title>
        <authorList>
            <person name="Zhang L."/>
        </authorList>
    </citation>
    <scope>NUCLEOTIDE SEQUENCE [LARGE SCALE GENOMIC DNA]</scope>
    <source>
        <strain evidence="4 5">CM134L-2</strain>
    </source>
</reference>
<name>A0A443YR46_9SPHI</name>
<feature type="domain" description="NAD-dependent epimerase/dehydratase" evidence="2">
    <location>
        <begin position="7"/>
        <end position="220"/>
    </location>
</feature>
<gene>
    <name evidence="4" type="ORF">DPV69_13105</name>
</gene>
<dbReference type="AlphaFoldDB" id="A0A443YR46"/>
<evidence type="ECO:0000313" key="5">
    <source>
        <dbReference type="Proteomes" id="UP000284120"/>
    </source>
</evidence>
<evidence type="ECO:0000259" key="2">
    <source>
        <dbReference type="Pfam" id="PF01370"/>
    </source>
</evidence>
<sequence length="309" mass="34742">MKKFKKIVLAGGSGYLGQVLAKHYGDLANEVIILARRKQKGTGNIMYISWDGKTVGDWCEHLSNADLLINLCGKNVNCRYTQKNQTAIIESRVTPTLLLNRVIEKIENPPRVWINVTSATIYRHAEDQPQNEIDGEIGYGFSIDVCKQWEESFFRISTPKTRKVALRMGIVFGRADGAFPRLLNLVKIGLGGRQGDGEQYVSWIHEQDAALSTQWILENESISGIVNCTAPNAIKNTELMKTIRTTYGISLGLPCPTWMLTFGAWLIGTETELILKSRWVYPKVLEESGFKFQYPTIGVATRDLLSLRK</sequence>